<gene>
    <name evidence="2" type="ORF">ABIE21_001962</name>
</gene>
<keyword evidence="3" id="KW-1185">Reference proteome</keyword>
<protein>
    <submittedName>
        <fullName evidence="2">Membrane protein</fullName>
    </submittedName>
</protein>
<keyword evidence="1" id="KW-1133">Transmembrane helix</keyword>
<keyword evidence="1" id="KW-0472">Membrane</keyword>
<proteinExistence type="predicted"/>
<dbReference type="Pfam" id="PF08592">
    <property type="entry name" value="Anthrone_oxy"/>
    <property type="match status" value="1"/>
</dbReference>
<evidence type="ECO:0000256" key="1">
    <source>
        <dbReference type="SAM" id="Phobius"/>
    </source>
</evidence>
<organism evidence="2 3">
    <name type="scientific">Conyzicola nivalis</name>
    <dbReference type="NCBI Taxonomy" id="1477021"/>
    <lineage>
        <taxon>Bacteria</taxon>
        <taxon>Bacillati</taxon>
        <taxon>Actinomycetota</taxon>
        <taxon>Actinomycetes</taxon>
        <taxon>Micrococcales</taxon>
        <taxon>Microbacteriaceae</taxon>
        <taxon>Conyzicola</taxon>
    </lineage>
</organism>
<dbReference type="Proteomes" id="UP001549257">
    <property type="component" value="Unassembled WGS sequence"/>
</dbReference>
<accession>A0ABV2QN21</accession>
<feature type="transmembrane region" description="Helical" evidence="1">
    <location>
        <begin position="140"/>
        <end position="160"/>
    </location>
</feature>
<feature type="transmembrane region" description="Helical" evidence="1">
    <location>
        <begin position="51"/>
        <end position="74"/>
    </location>
</feature>
<feature type="transmembrane region" description="Helical" evidence="1">
    <location>
        <begin position="86"/>
        <end position="106"/>
    </location>
</feature>
<dbReference type="EMBL" id="JBEPSJ010000002">
    <property type="protein sequence ID" value="MET4582452.1"/>
    <property type="molecule type" value="Genomic_DNA"/>
</dbReference>
<dbReference type="InterPro" id="IPR013901">
    <property type="entry name" value="Anthrone_oxy"/>
</dbReference>
<evidence type="ECO:0000313" key="3">
    <source>
        <dbReference type="Proteomes" id="UP001549257"/>
    </source>
</evidence>
<keyword evidence="1" id="KW-0812">Transmembrane</keyword>
<reference evidence="2 3" key="1">
    <citation type="submission" date="2024-06" db="EMBL/GenBank/DDBJ databases">
        <title>Sorghum-associated microbial communities from plants grown in Nebraska, USA.</title>
        <authorList>
            <person name="Schachtman D."/>
        </authorList>
    </citation>
    <scope>NUCLEOTIDE SEQUENCE [LARGE SCALE GENOMIC DNA]</scope>
    <source>
        <strain evidence="2 3">2857</strain>
    </source>
</reference>
<sequence length="161" mass="16218">MTDAFLIATVAASVASGCVGGAFYAFSAIVMPGLARLSTTQAVTTMQAINVAAVRVPFMLAFVGAAVLSVVLGIRGFATLGEPGALLLIVASALYLVGSFVVTIAANVPINDAVGRADASVPETADLWARLSARWTRLNHVRTVAALAAAALFAVSAVVAG</sequence>
<comment type="caution">
    <text evidence="2">The sequence shown here is derived from an EMBL/GenBank/DDBJ whole genome shotgun (WGS) entry which is preliminary data.</text>
</comment>
<evidence type="ECO:0000313" key="2">
    <source>
        <dbReference type="EMBL" id="MET4582452.1"/>
    </source>
</evidence>
<dbReference type="RefSeq" id="WP_354024642.1">
    <property type="nucleotide sequence ID" value="NZ_JBEPSJ010000002.1"/>
</dbReference>
<name>A0ABV2QN21_9MICO</name>